<evidence type="ECO:0000313" key="3">
    <source>
        <dbReference type="EMBL" id="KAG7365899.1"/>
    </source>
</evidence>
<keyword evidence="4" id="KW-1185">Reference proteome</keyword>
<dbReference type="EMBL" id="JAGRRH010000007">
    <property type="protein sequence ID" value="KAG7365899.1"/>
    <property type="molecule type" value="Genomic_DNA"/>
</dbReference>
<dbReference type="PANTHER" id="PTHR34496">
    <property type="entry name" value="GLCNAC TRANSFERASE-RELATED"/>
    <property type="match status" value="1"/>
</dbReference>
<dbReference type="InterPro" id="IPR021067">
    <property type="entry name" value="Glycosyltransferase"/>
</dbReference>
<protein>
    <submittedName>
        <fullName evidence="3">Glycosyltransferase GlcNAc</fullName>
    </submittedName>
</protein>
<comment type="caution">
    <text evidence="3">The sequence shown here is derived from an EMBL/GenBank/DDBJ whole genome shotgun (WGS) entry which is preliminary data.</text>
</comment>
<gene>
    <name evidence="3" type="ORF">IV203_028569</name>
</gene>
<evidence type="ECO:0000256" key="1">
    <source>
        <dbReference type="SAM" id="MobiDB-lite"/>
    </source>
</evidence>
<feature type="transmembrane region" description="Helical" evidence="2">
    <location>
        <begin position="47"/>
        <end position="75"/>
    </location>
</feature>
<keyword evidence="2" id="KW-1133">Transmembrane helix</keyword>
<reference evidence="3" key="2">
    <citation type="submission" date="2021-04" db="EMBL/GenBank/DDBJ databases">
        <authorList>
            <person name="Podell S."/>
        </authorList>
    </citation>
    <scope>NUCLEOTIDE SEQUENCE</scope>
    <source>
        <strain evidence="3">Hildebrandi</strain>
    </source>
</reference>
<organism evidence="3 4">
    <name type="scientific">Nitzschia inconspicua</name>
    <dbReference type="NCBI Taxonomy" id="303405"/>
    <lineage>
        <taxon>Eukaryota</taxon>
        <taxon>Sar</taxon>
        <taxon>Stramenopiles</taxon>
        <taxon>Ochrophyta</taxon>
        <taxon>Bacillariophyta</taxon>
        <taxon>Bacillariophyceae</taxon>
        <taxon>Bacillariophycidae</taxon>
        <taxon>Bacillariales</taxon>
        <taxon>Bacillariaceae</taxon>
        <taxon>Nitzschia</taxon>
    </lineage>
</organism>
<name>A0A9K3LNU6_9STRA</name>
<evidence type="ECO:0000313" key="4">
    <source>
        <dbReference type="Proteomes" id="UP000693970"/>
    </source>
</evidence>
<feature type="region of interest" description="Disordered" evidence="1">
    <location>
        <begin position="1"/>
        <end position="41"/>
    </location>
</feature>
<accession>A0A9K3LNU6</accession>
<dbReference type="Pfam" id="PF11397">
    <property type="entry name" value="GlcNAc"/>
    <property type="match status" value="1"/>
</dbReference>
<evidence type="ECO:0000256" key="2">
    <source>
        <dbReference type="SAM" id="Phobius"/>
    </source>
</evidence>
<dbReference type="AlphaFoldDB" id="A0A9K3LNU6"/>
<reference evidence="3" key="1">
    <citation type="journal article" date="2021" name="Sci. Rep.">
        <title>Diploid genomic architecture of Nitzschia inconspicua, an elite biomass production diatom.</title>
        <authorList>
            <person name="Oliver A."/>
            <person name="Podell S."/>
            <person name="Pinowska A."/>
            <person name="Traller J.C."/>
            <person name="Smith S.R."/>
            <person name="McClure R."/>
            <person name="Beliaev A."/>
            <person name="Bohutskyi P."/>
            <person name="Hill E.A."/>
            <person name="Rabines A."/>
            <person name="Zheng H."/>
            <person name="Allen L.Z."/>
            <person name="Kuo A."/>
            <person name="Grigoriev I.V."/>
            <person name="Allen A.E."/>
            <person name="Hazlebeck D."/>
            <person name="Allen E.E."/>
        </authorList>
    </citation>
    <scope>NUCLEOTIDE SEQUENCE</scope>
    <source>
        <strain evidence="3">Hildebrandi</strain>
    </source>
</reference>
<proteinExistence type="predicted"/>
<sequence>MSSALPLDDNVLPNEAQEEEDAAPASQSSRRRERRERRRGPKKIRQITTLIFHPVFIVLFGLLGLALMISFFLVLNHPENVPSSRGVDIRLANQNRHDLSPSDLAELQVKLSQNQQASAEQARDHLPSTTKAKAKSGGSPKLHGHQPKLVPKYDPKPFDAAANNPHLHPLAPPLPIFPTIPNSQQLIDDLLHHNKPTIAGIIAFFYRYLEKLHALHKENAKDNQMPEMDIITNYFKLTQDSLTPLEQAYRGRTIFPIREEEDAIFVSLAAFREHLLAPTLMSALDQAEHPEKLYFGAVIQNCFGLNGTVCRTGLQVIGKNAEGKDQVKMSDAPPDENGIETFCKNPKYKQYCDSGHIRVIYLHDTDALGPATARYYASKLWGGEKYFMQMDSHLEFAKEWDRKYKEEVQLARNYPKAILSAYPPGFSEFNGQFQGGSPGGRLCTCEFSQNGVENHIIRINQFGNTPKDAERPTQIAFIAAGFFFAHSSFLKDVPFDPYVPWCFMGEEIALSIRAWTNGWNIYAPRKSLIAHQYRPGRLGLPKFWESVGRDAGRPALNTKLQKHVIRRIKHMVGYTDDTPELIEKDGDGVVLTDYEHYSLGNERSLQDYLKLTKIDVINQKCQRMDWCEKATLE</sequence>
<dbReference type="PANTHER" id="PTHR34496:SF10">
    <property type="entry name" value="GLCNAC TRANSFERASE"/>
    <property type="match status" value="1"/>
</dbReference>
<dbReference type="OrthoDB" id="76265at2759"/>
<keyword evidence="2" id="KW-0812">Transmembrane</keyword>
<feature type="region of interest" description="Disordered" evidence="1">
    <location>
        <begin position="111"/>
        <end position="156"/>
    </location>
</feature>
<keyword evidence="2" id="KW-0472">Membrane</keyword>
<dbReference type="Proteomes" id="UP000693970">
    <property type="component" value="Unassembled WGS sequence"/>
</dbReference>
<feature type="compositionally biased region" description="Basic residues" evidence="1">
    <location>
        <begin position="29"/>
        <end position="41"/>
    </location>
</feature>